<feature type="domain" description="ABC transporter" evidence="6">
    <location>
        <begin position="180"/>
        <end position="423"/>
    </location>
</feature>
<dbReference type="PANTHER" id="PTHR24220">
    <property type="entry name" value="IMPORT ATP-BINDING PROTEIN"/>
    <property type="match status" value="1"/>
</dbReference>
<feature type="transmembrane region" description="Helical" evidence="5">
    <location>
        <begin position="960"/>
        <end position="978"/>
    </location>
</feature>
<organism evidence="7 8">
    <name type="scientific">Microbacterium arthrosphaerae</name>
    <dbReference type="NCBI Taxonomy" id="792652"/>
    <lineage>
        <taxon>Bacteria</taxon>
        <taxon>Bacillati</taxon>
        <taxon>Actinomycetota</taxon>
        <taxon>Actinomycetes</taxon>
        <taxon>Micrococcales</taxon>
        <taxon>Microbacteriaceae</taxon>
        <taxon>Microbacterium</taxon>
    </lineage>
</organism>
<gene>
    <name evidence="7" type="ORF">R8Z58_03315</name>
</gene>
<dbReference type="PROSITE" id="PS50893">
    <property type="entry name" value="ABC_TRANSPORTER_2"/>
    <property type="match status" value="2"/>
</dbReference>
<feature type="transmembrane region" description="Helical" evidence="5">
    <location>
        <begin position="901"/>
        <end position="921"/>
    </location>
</feature>
<dbReference type="RefSeq" id="WP_318352323.1">
    <property type="nucleotide sequence ID" value="NZ_JAWQEV010000001.1"/>
</dbReference>
<dbReference type="Gene3D" id="1.10.1760.20">
    <property type="match status" value="1"/>
</dbReference>
<dbReference type="PROSITE" id="PS00211">
    <property type="entry name" value="ABC_TRANSPORTER_1"/>
    <property type="match status" value="2"/>
</dbReference>
<name>A0ABU4GXJ2_9MICO</name>
<evidence type="ECO:0000256" key="1">
    <source>
        <dbReference type="ARBA" id="ARBA00022448"/>
    </source>
</evidence>
<dbReference type="InterPro" id="IPR015856">
    <property type="entry name" value="ABC_transpr_CbiO/EcfA_su"/>
</dbReference>
<accession>A0ABU4GXJ2</accession>
<feature type="region of interest" description="Disordered" evidence="4">
    <location>
        <begin position="552"/>
        <end position="572"/>
    </location>
</feature>
<dbReference type="SMART" id="SM00382">
    <property type="entry name" value="AAA"/>
    <property type="match status" value="2"/>
</dbReference>
<evidence type="ECO:0000256" key="2">
    <source>
        <dbReference type="ARBA" id="ARBA00022741"/>
    </source>
</evidence>
<proteinExistence type="predicted"/>
<sequence>MTFRPGPLRAAAILAAAFIAGRVVYRVLFHGADGDGVVLLDLPAVRLPPPFAHVVLLGPVTGDGLWDAAASALPIALAILAFGVLNAVFDLPRVFAAGARRGPLRGLARALAIAAATLPSLADGARAVRFAQRLRGERGGVRMLLPLLERTLERAGSVAAALELRGFAGRGLEGDCAAPLRSADLALGFGDATVAPPTVRLPGPSAFAPGTLTLIAGPTGSGKSTVLRAIAGLHSHTDGGWMTGSLRVVGHDRVAVPPRDLAQRVGVVLQHPREGFATERVRDEIGLALELRGVAPVIVAARVTEVAGRVGVTGLLDRPTRGLSAGEATLVAIAAAVVERPVLLLVDEPLADLDSAARVRVVRLLDALAHEAGMCVVVAEHRTDALTGPADRVLRIDAGGVVAQERAGVVARAGGDARVGPLGDAKVGPLGDAGTSVRDETGVGARLTTRAAGATRTAQAHAASSRALALRAAGVTVRHRDVAAVRDADLELHAGEITALIGPNGAGKSSLLAALALPDRRTRIEARGRVALVPDASDDLFVADTVAAECARSDRRARRGAGHGARRHSPAPTTAERFAAFLGLDPRGSELAGRLARHPLDLSVGERRCLALAIQLAGDPAVLMVDEPTRGLDPAARATVAAALRAVASTGTAVLVASHEPEMTALADRVVRMEAGALSPRALAETATPQDPPADAGEAASPTAFLPEPEALSPTALAARTLAPGPASAPLAVRPPRAAVRMRRGGTNALAAANLVALGAFCWPLAATALPEQAYAAVPIAALALIPLAALVVVATLDGTVRSAHVLALLGTLAAIGAAVRIAGTGVGGVEAVFILLILAGRAYGARFGMLLGMATIALSTVITGTFGPWTPFQMFACAWVGAVAGLLPRRLPRLAEIAMLCVYGVVASYAFGLLMNLWFWPFAVGYGTGISYDGSAPLGVNLASFLVYSLVTSTLSWDTLRAITTVIGIVVIGRPVLAALRRAKPLQAPAAPAPAREPEPARV</sequence>
<dbReference type="EMBL" id="JAWQEV010000001">
    <property type="protein sequence ID" value="MDW4571801.1"/>
    <property type="molecule type" value="Genomic_DNA"/>
</dbReference>
<feature type="transmembrane region" description="Helical" evidence="5">
    <location>
        <begin position="826"/>
        <end position="844"/>
    </location>
</feature>
<keyword evidence="3 7" id="KW-0067">ATP-binding</keyword>
<feature type="transmembrane region" description="Helical" evidence="5">
    <location>
        <begin position="749"/>
        <end position="770"/>
    </location>
</feature>
<keyword evidence="1" id="KW-0813">Transport</keyword>
<dbReference type="Proteomes" id="UP001283109">
    <property type="component" value="Unassembled WGS sequence"/>
</dbReference>
<feature type="transmembrane region" description="Helical" evidence="5">
    <location>
        <begin position="851"/>
        <end position="867"/>
    </location>
</feature>
<evidence type="ECO:0000313" key="7">
    <source>
        <dbReference type="EMBL" id="MDW4571801.1"/>
    </source>
</evidence>
<evidence type="ECO:0000313" key="8">
    <source>
        <dbReference type="Proteomes" id="UP001283109"/>
    </source>
</evidence>
<comment type="caution">
    <text evidence="7">The sequence shown here is derived from an EMBL/GenBank/DDBJ whole genome shotgun (WGS) entry which is preliminary data.</text>
</comment>
<keyword evidence="5" id="KW-0472">Membrane</keyword>
<evidence type="ECO:0000256" key="3">
    <source>
        <dbReference type="ARBA" id="ARBA00022840"/>
    </source>
</evidence>
<dbReference type="InterPro" id="IPR003439">
    <property type="entry name" value="ABC_transporter-like_ATP-bd"/>
</dbReference>
<keyword evidence="2" id="KW-0547">Nucleotide-binding</keyword>
<dbReference type="InterPro" id="IPR015854">
    <property type="entry name" value="ABC_transpr_LolD-like"/>
</dbReference>
<dbReference type="InterPro" id="IPR027417">
    <property type="entry name" value="P-loop_NTPase"/>
</dbReference>
<dbReference type="Gene3D" id="3.40.50.300">
    <property type="entry name" value="P-loop containing nucleotide triphosphate hydrolases"/>
    <property type="match status" value="2"/>
</dbReference>
<evidence type="ECO:0000256" key="5">
    <source>
        <dbReference type="SAM" id="Phobius"/>
    </source>
</evidence>
<keyword evidence="8" id="KW-1185">Reference proteome</keyword>
<dbReference type="Pfam" id="PF00005">
    <property type="entry name" value="ABC_tran"/>
    <property type="match status" value="2"/>
</dbReference>
<feature type="domain" description="ABC transporter" evidence="6">
    <location>
        <begin position="470"/>
        <end position="700"/>
    </location>
</feature>
<dbReference type="InterPro" id="IPR003593">
    <property type="entry name" value="AAA+_ATPase"/>
</dbReference>
<reference evidence="7 8" key="1">
    <citation type="submission" date="2023-11" db="EMBL/GenBank/DDBJ databases">
        <title>Draft genome sequence of Microbacterium arthrosphaerae JCM 30492.</title>
        <authorList>
            <person name="Zhang G."/>
            <person name="Ding Y."/>
        </authorList>
    </citation>
    <scope>NUCLEOTIDE SEQUENCE [LARGE SCALE GENOMIC DNA]</scope>
    <source>
        <strain evidence="7 8">JCM 30492</strain>
    </source>
</reference>
<dbReference type="PANTHER" id="PTHR24220:SF687">
    <property type="entry name" value="ABC TRANSPORTER ATP-BINDING PROTEIN SCO2324-RELATED"/>
    <property type="match status" value="1"/>
</dbReference>
<feature type="transmembrane region" description="Helical" evidence="5">
    <location>
        <begin position="873"/>
        <end position="889"/>
    </location>
</feature>
<keyword evidence="5" id="KW-1133">Transmembrane helix</keyword>
<feature type="transmembrane region" description="Helical" evidence="5">
    <location>
        <begin position="68"/>
        <end position="91"/>
    </location>
</feature>
<protein>
    <submittedName>
        <fullName evidence="7">ATP-binding cassette domain-containing protein</fullName>
    </submittedName>
</protein>
<keyword evidence="5" id="KW-0812">Transmembrane</keyword>
<dbReference type="GO" id="GO:0005524">
    <property type="term" value="F:ATP binding"/>
    <property type="evidence" value="ECO:0007669"/>
    <property type="project" value="UniProtKB-KW"/>
</dbReference>
<feature type="compositionally biased region" description="Basic residues" evidence="4">
    <location>
        <begin position="555"/>
        <end position="569"/>
    </location>
</feature>
<feature type="transmembrane region" description="Helical" evidence="5">
    <location>
        <begin position="776"/>
        <end position="797"/>
    </location>
</feature>
<evidence type="ECO:0000256" key="4">
    <source>
        <dbReference type="SAM" id="MobiDB-lite"/>
    </source>
</evidence>
<evidence type="ECO:0000259" key="6">
    <source>
        <dbReference type="PROSITE" id="PS50893"/>
    </source>
</evidence>
<dbReference type="InterPro" id="IPR017871">
    <property type="entry name" value="ABC_transporter-like_CS"/>
</dbReference>
<dbReference type="SUPFAM" id="SSF52540">
    <property type="entry name" value="P-loop containing nucleoside triphosphate hydrolases"/>
    <property type="match status" value="2"/>
</dbReference>
<dbReference type="CDD" id="cd03225">
    <property type="entry name" value="ABC_cobalt_CbiO_domain1"/>
    <property type="match status" value="1"/>
</dbReference>